<dbReference type="InterPro" id="IPR013320">
    <property type="entry name" value="ConA-like_dom_sf"/>
</dbReference>
<proteinExistence type="predicted"/>
<dbReference type="SUPFAM" id="SSF50969">
    <property type="entry name" value="YVTN repeat-like/Quinoprotein amine dehydrogenase"/>
    <property type="match status" value="1"/>
</dbReference>
<evidence type="ECO:0000256" key="2">
    <source>
        <dbReference type="ARBA" id="ARBA00022729"/>
    </source>
</evidence>
<keyword evidence="5" id="KW-0472">Membrane</keyword>
<dbReference type="PANTHER" id="PTHR45982:SF1">
    <property type="entry name" value="REGULATOR OF CHROMOSOME CONDENSATION"/>
    <property type="match status" value="1"/>
</dbReference>
<dbReference type="PRINTS" id="PR00633">
    <property type="entry name" value="RCCNDNSATION"/>
</dbReference>
<evidence type="ECO:0000256" key="4">
    <source>
        <dbReference type="ARBA" id="ARBA00023157"/>
    </source>
</evidence>
<dbReference type="PROSITE" id="PS50012">
    <property type="entry name" value="RCC1_3"/>
    <property type="match status" value="10"/>
</dbReference>
<comment type="caution">
    <text evidence="7">The sequence shown here is derived from an EMBL/GenBank/DDBJ whole genome shotgun (WGS) entry which is preliminary data.</text>
</comment>
<keyword evidence="5" id="KW-0812">Transmembrane</keyword>
<dbReference type="SUPFAM" id="SSF49899">
    <property type="entry name" value="Concanavalin A-like lectins/glucanases"/>
    <property type="match status" value="2"/>
</dbReference>
<feature type="domain" description="LamG-like jellyroll fold" evidence="6">
    <location>
        <begin position="1548"/>
        <end position="1692"/>
    </location>
</feature>
<evidence type="ECO:0000313" key="7">
    <source>
        <dbReference type="EMBL" id="PZQ49098.1"/>
    </source>
</evidence>
<dbReference type="InterPro" id="IPR000408">
    <property type="entry name" value="Reg_chr_condens"/>
</dbReference>
<keyword evidence="4" id="KW-1015">Disulfide bond</keyword>
<dbReference type="PANTHER" id="PTHR45982">
    <property type="entry name" value="REGULATOR OF CHROMOSOME CONDENSATION"/>
    <property type="match status" value="1"/>
</dbReference>
<evidence type="ECO:0000256" key="5">
    <source>
        <dbReference type="SAM" id="Phobius"/>
    </source>
</evidence>
<dbReference type="Pfam" id="PF13540">
    <property type="entry name" value="RCC1_2"/>
    <property type="match status" value="1"/>
</dbReference>
<evidence type="ECO:0000256" key="1">
    <source>
        <dbReference type="ARBA" id="ARBA00022658"/>
    </source>
</evidence>
<keyword evidence="1" id="KW-0344">Guanine-nucleotide releasing factor</keyword>
<feature type="transmembrane region" description="Helical" evidence="5">
    <location>
        <begin position="23"/>
        <end position="44"/>
    </location>
</feature>
<evidence type="ECO:0000313" key="8">
    <source>
        <dbReference type="Proteomes" id="UP000249417"/>
    </source>
</evidence>
<protein>
    <recommendedName>
        <fullName evidence="6">LamG-like jellyroll fold domain-containing protein</fullName>
    </recommendedName>
</protein>
<name>A0A2W5N961_9BACT</name>
<accession>A0A2W5N961</accession>
<dbReference type="InterPro" id="IPR058923">
    <property type="entry name" value="RCC1-like_dom"/>
</dbReference>
<keyword evidence="5" id="KW-1133">Transmembrane helix</keyword>
<dbReference type="InterPro" id="IPR006558">
    <property type="entry name" value="LamG-like"/>
</dbReference>
<dbReference type="GO" id="GO:0005737">
    <property type="term" value="C:cytoplasm"/>
    <property type="evidence" value="ECO:0007669"/>
    <property type="project" value="TreeGrafter"/>
</dbReference>
<dbReference type="SMART" id="SM00560">
    <property type="entry name" value="LamGL"/>
    <property type="match status" value="2"/>
</dbReference>
<organism evidence="7 8">
    <name type="scientific">Micavibrio aeruginosavorus</name>
    <dbReference type="NCBI Taxonomy" id="349221"/>
    <lineage>
        <taxon>Bacteria</taxon>
        <taxon>Pseudomonadati</taxon>
        <taxon>Bdellovibrionota</taxon>
        <taxon>Bdellovibrionia</taxon>
        <taxon>Bdellovibrionales</taxon>
        <taxon>Pseudobdellovibrionaceae</taxon>
        <taxon>Micavibrio</taxon>
    </lineage>
</organism>
<dbReference type="SUPFAM" id="SSF50985">
    <property type="entry name" value="RCC1/BLIP-II"/>
    <property type="match status" value="3"/>
</dbReference>
<sequence>MDDNGNMTVSTAIDRKKQRGREAGNAILMLFAAVGMAGVITYGLNTILRGPGATSANITRSTIAQNNLVASTRLAIASATTQQTNGGDCDSDGFVEGLPYRDPGSKPVPTGGGLIPYTMGTSVSDPWGTEYGYCVWDPGTVTTIHDSVPANEVPGCADVPADASMNRLTGAPRDDQPAIAVISAGKNGTFETSCNDYVDLDGDGVPDSPMLNKPAGSDDIVLSYTYAEANGIGGGLWKINSADANSAQIDKNIESTSTGGASFDGAVNLTSQGIVLPPEGATGDCDTEAKNGQLRRNTTTTPPTIEMCDFANGNGWVGISGSGEAAPTDFRPELGNCTANRGGPFAAVGNLSPTTGIKDIWTRTGARNQDIYIASASDGIGIYNYDGTNLIEIDTIGGGSAGWSTLSGDDNYVYAGATTSGQRLVALSYNGSDLTQLDNEAFATNVNSVWSDGDYVYAAAAGGGLSAYSFNGTAFTLAGTHAGVNACSSWGDGTTLLLGDCAAAPAALGFNGSAFTVKATAGTNGGGKVTGNQDYYFTTNGSTLYAYGFTGGVLTMIDSEAVAANDIWSDGVNIFVAVNGGGINAYTFDGTTIALQETWSGTTSANAVWGDGNYIYVATENDGFYILSGYECSSPNPPGGYKVPTSTSGGQTLDDPLDDGLVAHWKMDEKTGTTFADSIGSHTATFLSSFEPHWASGPHGNGSLLFDKDDRTAAQATGLLDLSNQGTIAFWLNINSYDTNGVSLFSIGDIVMFSADTTFGLRMGYHHSGGWNQVPTNRELRGTGWHYVVGTFDSTNDRFRVYVDGMMAADVENTADVVWTGAGANTWFGRHGNGSTDWDLDGGIDDVRVYSRALSPAEAVQLSKVSMHEADVRQPIRSSPYIDTARGLLVAGENHTCIVKKEGEPWCWGRDNTGQLGNGSAVSDSVAPYPVAGISTDTYYLSTVASALTPAGWQLLMSPQATGSIVLTAINSYATSTFYAYTEAGSPGRDDGQGARTYTTTLNYTDTATADCVAVNAYAGRVNSGGTLQTEAQLGNTISLVGASQTFTGSVDLGTFASTDRLRLRYAMTNNCNSGSVVITLNTTSTVQTPAANYAGWSNISSYGGHSCGVRGDGNGFCWGSDSSGQLGNNTAISSTQETPSMVVSDGIPWSKIVAGADHSCGVKANGTLWCWGSEAQGQLGNGSTAATQAAPVQIGTATDWTDITAGYQFTCGIRSDGRAYCWGSDTSGKLGNGSSGSVSAPATVNDFGPWVNINAFENHACGIKADGSAWCWGAGAQGQLGNNTTTDAQSPSLVSLPGPWIDIRPGRYHTCGLRAEGDVYCWGQTADGKLGNSGTPSPLTSPLKVGSAGKAVAVAAGNSHSCAMKADNSVLCWGDDTYGQLGNGSVLTADQPAPSRVESIPNYPLWGWNDTFSTIIGPGMNVGIGANYLSPDGSATGFGFTAAGRAAVRESSAPSQLLLETTAATTSSQITFKTTADTTATDITDYVARWKLDESAGTASSDGGSYTGTLNNGTLWAPSDGRIDGAAIFDGVDDNITISSNVALQPADFTLSFWVNPTGTQAAGAKIIAKTYNSNASPIFNSYAASMTGQSGVVNFETGHTGTTDTLASGSRISNDSWTHVIMVYNPTNSLKKIYINGALSNSKTLATAVQYDNTANGSLYFGQNGAASPTQRFKGGLDSVRLYNRAFTDAEARQLYGFESSGFQIPRSFGIDHANSNLEIGRNNTAATNFMNVISSDLAIATDGKMGIGTETPAVAVDVNGAVRFGTDADCAAANTGAVRYNTSVTPPWQYCNGSAWTTLPTATSVIWKKYLGTFEALTNISCSIQPNGELYCWGKAEFGALGNFQSTTNSLNPTLVQTDSTSAGWADWSTVSTGRDYACGVRANGTAWCWGRANNGQLGDDQTSTDRTRPVQVKDTAGTGTWSDWTMVDAGEDHTCGLRRNGRAYCWGIGSFGKLGNGTIWSTYDTPSEVNTDSASPGWSDWVRVSASGTHGCGTRTNGTAWCWGTPFGGALGNNNDFTNQTRPVQVLNSSAGAGWADWTSAIAGNEFSCGLRVDGSAWCWGTGSSGRLGNGGTSNSNVPTQVKDGSGTYWYDWVQISPGYSHACGIRSNGTAWCWGNAANGRLGDGQTTTNRTEPVQVKDDAGTGTWSDWVAISAGSDYTCGTRVNGGMWCWGETNFGKNGDGQDTTDNQLPVRVELP</sequence>
<dbReference type="Gene3D" id="2.60.120.200">
    <property type="match status" value="2"/>
</dbReference>
<dbReference type="InterPro" id="IPR051553">
    <property type="entry name" value="Ran_GTPase-activating"/>
</dbReference>
<dbReference type="Proteomes" id="UP000249417">
    <property type="component" value="Unassembled WGS sequence"/>
</dbReference>
<dbReference type="GO" id="GO:0005085">
    <property type="term" value="F:guanyl-nucleotide exchange factor activity"/>
    <property type="evidence" value="ECO:0007669"/>
    <property type="project" value="TreeGrafter"/>
</dbReference>
<evidence type="ECO:0000256" key="3">
    <source>
        <dbReference type="ARBA" id="ARBA00022737"/>
    </source>
</evidence>
<evidence type="ECO:0000259" key="6">
    <source>
        <dbReference type="SMART" id="SM00560"/>
    </source>
</evidence>
<reference evidence="7 8" key="1">
    <citation type="submission" date="2017-08" db="EMBL/GenBank/DDBJ databases">
        <title>Infants hospitalized years apart are colonized by the same room-sourced microbial strains.</title>
        <authorList>
            <person name="Brooks B."/>
            <person name="Olm M.R."/>
            <person name="Firek B.A."/>
            <person name="Baker R."/>
            <person name="Thomas B.C."/>
            <person name="Morowitz M.J."/>
            <person name="Banfield J.F."/>
        </authorList>
    </citation>
    <scope>NUCLEOTIDE SEQUENCE [LARGE SCALE GENOMIC DNA]</scope>
    <source>
        <strain evidence="7">S2_005_002_R2_29</strain>
    </source>
</reference>
<keyword evidence="2" id="KW-0732">Signal</keyword>
<dbReference type="Pfam" id="PF25390">
    <property type="entry name" value="WD40_RLD"/>
    <property type="match status" value="1"/>
</dbReference>
<feature type="domain" description="LamG-like jellyroll fold" evidence="6">
    <location>
        <begin position="724"/>
        <end position="857"/>
    </location>
</feature>
<dbReference type="Pfam" id="PF13385">
    <property type="entry name" value="Laminin_G_3"/>
    <property type="match status" value="2"/>
</dbReference>
<dbReference type="Gene3D" id="2.130.10.30">
    <property type="entry name" value="Regulator of chromosome condensation 1/beta-lactamase-inhibitor protein II"/>
    <property type="match status" value="5"/>
</dbReference>
<dbReference type="EMBL" id="QFQB01000001">
    <property type="protein sequence ID" value="PZQ49098.1"/>
    <property type="molecule type" value="Genomic_DNA"/>
</dbReference>
<dbReference type="InterPro" id="IPR011044">
    <property type="entry name" value="Quino_amine_DH_bsu"/>
</dbReference>
<dbReference type="InterPro" id="IPR009091">
    <property type="entry name" value="RCC1/BLIP-II"/>
</dbReference>
<gene>
    <name evidence="7" type="ORF">DI551_00145</name>
</gene>
<keyword evidence="3" id="KW-0677">Repeat</keyword>
<dbReference type="Pfam" id="PF00415">
    <property type="entry name" value="RCC1"/>
    <property type="match status" value="3"/>
</dbReference>